<evidence type="ECO:0000313" key="2">
    <source>
        <dbReference type="Proteomes" id="UP001341840"/>
    </source>
</evidence>
<feature type="non-terminal residue" evidence="1">
    <location>
        <position position="1"/>
    </location>
</feature>
<evidence type="ECO:0000313" key="1">
    <source>
        <dbReference type="EMBL" id="MED6224670.1"/>
    </source>
</evidence>
<dbReference type="Proteomes" id="UP001341840">
    <property type="component" value="Unassembled WGS sequence"/>
</dbReference>
<protein>
    <submittedName>
        <fullName evidence="1">Uncharacterized protein</fullName>
    </submittedName>
</protein>
<proteinExistence type="predicted"/>
<sequence>TVGACQSCSGDCYEQEKLHSSSCEETINKKKRKREEKRKTPLSSWEYSTELMIYDDSWKLKKVMIESDDVGNMSRLLLPKDIANKLLVEVVGYNHNDKEKLDICDVKTH</sequence>
<organism evidence="1 2">
    <name type="scientific">Stylosanthes scabra</name>
    <dbReference type="NCBI Taxonomy" id="79078"/>
    <lineage>
        <taxon>Eukaryota</taxon>
        <taxon>Viridiplantae</taxon>
        <taxon>Streptophyta</taxon>
        <taxon>Embryophyta</taxon>
        <taxon>Tracheophyta</taxon>
        <taxon>Spermatophyta</taxon>
        <taxon>Magnoliopsida</taxon>
        <taxon>eudicotyledons</taxon>
        <taxon>Gunneridae</taxon>
        <taxon>Pentapetalae</taxon>
        <taxon>rosids</taxon>
        <taxon>fabids</taxon>
        <taxon>Fabales</taxon>
        <taxon>Fabaceae</taxon>
        <taxon>Papilionoideae</taxon>
        <taxon>50 kb inversion clade</taxon>
        <taxon>dalbergioids sensu lato</taxon>
        <taxon>Dalbergieae</taxon>
        <taxon>Pterocarpus clade</taxon>
        <taxon>Stylosanthes</taxon>
    </lineage>
</organism>
<gene>
    <name evidence="1" type="ORF">PIB30_086328</name>
</gene>
<accession>A0ABU6ZRT6</accession>
<name>A0ABU6ZRT6_9FABA</name>
<comment type="caution">
    <text evidence="1">The sequence shown here is derived from an EMBL/GenBank/DDBJ whole genome shotgun (WGS) entry which is preliminary data.</text>
</comment>
<dbReference type="EMBL" id="JASCZI010273336">
    <property type="protein sequence ID" value="MED6224670.1"/>
    <property type="molecule type" value="Genomic_DNA"/>
</dbReference>
<keyword evidence="2" id="KW-1185">Reference proteome</keyword>
<reference evidence="1 2" key="1">
    <citation type="journal article" date="2023" name="Plants (Basel)">
        <title>Bridging the Gap: Combining Genomics and Transcriptomics Approaches to Understand Stylosanthes scabra, an Orphan Legume from the Brazilian Caatinga.</title>
        <authorList>
            <person name="Ferreira-Neto J.R.C."/>
            <person name="da Silva M.D."/>
            <person name="Binneck E."/>
            <person name="de Melo N.F."/>
            <person name="da Silva R.H."/>
            <person name="de Melo A.L.T.M."/>
            <person name="Pandolfi V."/>
            <person name="Bustamante F.O."/>
            <person name="Brasileiro-Vidal A.C."/>
            <person name="Benko-Iseppon A.M."/>
        </authorList>
    </citation>
    <scope>NUCLEOTIDE SEQUENCE [LARGE SCALE GENOMIC DNA]</scope>
    <source>
        <tissue evidence="1">Leaves</tissue>
    </source>
</reference>